<reference evidence="3" key="1">
    <citation type="journal article" date="2005" name="Nature">
        <title>The map-based sequence of the rice genome.</title>
        <authorList>
            <consortium name="International rice genome sequencing project (IRGSP)"/>
            <person name="Matsumoto T."/>
            <person name="Wu J."/>
            <person name="Kanamori H."/>
            <person name="Katayose Y."/>
            <person name="Fujisawa M."/>
            <person name="Namiki N."/>
            <person name="Mizuno H."/>
            <person name="Yamamoto K."/>
            <person name="Antonio B.A."/>
            <person name="Baba T."/>
            <person name="Sakata K."/>
            <person name="Nagamura Y."/>
            <person name="Aoki H."/>
            <person name="Arikawa K."/>
            <person name="Arita K."/>
            <person name="Bito T."/>
            <person name="Chiden Y."/>
            <person name="Fujitsuka N."/>
            <person name="Fukunaka R."/>
            <person name="Hamada M."/>
            <person name="Harada C."/>
            <person name="Hayashi A."/>
            <person name="Hijishita S."/>
            <person name="Honda M."/>
            <person name="Hosokawa S."/>
            <person name="Ichikawa Y."/>
            <person name="Idonuma A."/>
            <person name="Iijima M."/>
            <person name="Ikeda M."/>
            <person name="Ikeno M."/>
            <person name="Ito K."/>
            <person name="Ito S."/>
            <person name="Ito T."/>
            <person name="Ito Y."/>
            <person name="Ito Y."/>
            <person name="Iwabuchi A."/>
            <person name="Kamiya K."/>
            <person name="Karasawa W."/>
            <person name="Kurita K."/>
            <person name="Katagiri S."/>
            <person name="Kikuta A."/>
            <person name="Kobayashi H."/>
            <person name="Kobayashi N."/>
            <person name="Machita K."/>
            <person name="Maehara T."/>
            <person name="Masukawa M."/>
            <person name="Mizubayashi T."/>
            <person name="Mukai Y."/>
            <person name="Nagasaki H."/>
            <person name="Nagata Y."/>
            <person name="Naito S."/>
            <person name="Nakashima M."/>
            <person name="Nakama Y."/>
            <person name="Nakamichi Y."/>
            <person name="Nakamura M."/>
            <person name="Meguro A."/>
            <person name="Negishi M."/>
            <person name="Ohta I."/>
            <person name="Ohta T."/>
            <person name="Okamoto M."/>
            <person name="Ono N."/>
            <person name="Saji S."/>
            <person name="Sakaguchi M."/>
            <person name="Sakai K."/>
            <person name="Shibata M."/>
            <person name="Shimokawa T."/>
            <person name="Song J."/>
            <person name="Takazaki Y."/>
            <person name="Terasawa K."/>
            <person name="Tsugane M."/>
            <person name="Tsuji K."/>
            <person name="Ueda S."/>
            <person name="Waki K."/>
            <person name="Yamagata H."/>
            <person name="Yamamoto M."/>
            <person name="Yamamoto S."/>
            <person name="Yamane H."/>
            <person name="Yoshiki S."/>
            <person name="Yoshihara R."/>
            <person name="Yukawa K."/>
            <person name="Zhong H."/>
            <person name="Yano M."/>
            <person name="Yuan Q."/>
            <person name="Ouyang S."/>
            <person name="Liu J."/>
            <person name="Jones K.M."/>
            <person name="Gansberger K."/>
            <person name="Moffat K."/>
            <person name="Hill J."/>
            <person name="Bera J."/>
            <person name="Fadrosh D."/>
            <person name="Jin S."/>
            <person name="Johri S."/>
            <person name="Kim M."/>
            <person name="Overton L."/>
            <person name="Reardon M."/>
            <person name="Tsitrin T."/>
            <person name="Vuong H."/>
            <person name="Weaver B."/>
            <person name="Ciecko A."/>
            <person name="Tallon L."/>
            <person name="Jackson J."/>
            <person name="Pai G."/>
            <person name="Aken S.V."/>
            <person name="Utterback T."/>
            <person name="Reidmuller S."/>
            <person name="Feldblyum T."/>
            <person name="Hsiao J."/>
            <person name="Zismann V."/>
            <person name="Iobst S."/>
            <person name="de Vazeille A.R."/>
            <person name="Buell C.R."/>
            <person name="Ying K."/>
            <person name="Li Y."/>
            <person name="Lu T."/>
            <person name="Huang Y."/>
            <person name="Zhao Q."/>
            <person name="Feng Q."/>
            <person name="Zhang L."/>
            <person name="Zhu J."/>
            <person name="Weng Q."/>
            <person name="Mu J."/>
            <person name="Lu Y."/>
            <person name="Fan D."/>
            <person name="Liu Y."/>
            <person name="Guan J."/>
            <person name="Zhang Y."/>
            <person name="Yu S."/>
            <person name="Liu X."/>
            <person name="Zhang Y."/>
            <person name="Hong G."/>
            <person name="Han B."/>
            <person name="Choisne N."/>
            <person name="Demange N."/>
            <person name="Orjeda G."/>
            <person name="Samain S."/>
            <person name="Cattolico L."/>
            <person name="Pelletier E."/>
            <person name="Couloux A."/>
            <person name="Segurens B."/>
            <person name="Wincker P."/>
            <person name="D'Hont A."/>
            <person name="Scarpelli C."/>
            <person name="Weissenbach J."/>
            <person name="Salanoubat M."/>
            <person name="Quetier F."/>
            <person name="Yu Y."/>
            <person name="Kim H.R."/>
            <person name="Rambo T."/>
            <person name="Currie J."/>
            <person name="Collura K."/>
            <person name="Luo M."/>
            <person name="Yang T."/>
            <person name="Ammiraju J.S.S."/>
            <person name="Engler F."/>
            <person name="Soderlund C."/>
            <person name="Wing R.A."/>
            <person name="Palmer L.E."/>
            <person name="de la Bastide M."/>
            <person name="Spiegel L."/>
            <person name="Nascimento L."/>
            <person name="Zutavern T."/>
            <person name="O'Shaughnessy A."/>
            <person name="Dike S."/>
            <person name="Dedhia N."/>
            <person name="Preston R."/>
            <person name="Balija V."/>
            <person name="McCombie W.R."/>
            <person name="Chow T."/>
            <person name="Chen H."/>
            <person name="Chung M."/>
            <person name="Chen C."/>
            <person name="Shaw J."/>
            <person name="Wu H."/>
            <person name="Hsiao K."/>
            <person name="Chao Y."/>
            <person name="Chu M."/>
            <person name="Cheng C."/>
            <person name="Hour A."/>
            <person name="Lee P."/>
            <person name="Lin S."/>
            <person name="Lin Y."/>
            <person name="Liou J."/>
            <person name="Liu S."/>
            <person name="Hsing Y."/>
            <person name="Raghuvanshi S."/>
            <person name="Mohanty A."/>
            <person name="Bharti A.K."/>
            <person name="Gaur A."/>
            <person name="Gupta V."/>
            <person name="Kumar D."/>
            <person name="Ravi V."/>
            <person name="Vij S."/>
            <person name="Kapur A."/>
            <person name="Khurana P."/>
            <person name="Khurana P."/>
            <person name="Khurana J.P."/>
            <person name="Tyagi A.K."/>
            <person name="Gaikwad K."/>
            <person name="Singh A."/>
            <person name="Dalal V."/>
            <person name="Srivastava S."/>
            <person name="Dixit A."/>
            <person name="Pal A.K."/>
            <person name="Ghazi I.A."/>
            <person name="Yadav M."/>
            <person name="Pandit A."/>
            <person name="Bhargava A."/>
            <person name="Sureshbabu K."/>
            <person name="Batra K."/>
            <person name="Sharma T.R."/>
            <person name="Mohapatra T."/>
            <person name="Singh N.K."/>
            <person name="Messing J."/>
            <person name="Nelson A.B."/>
            <person name="Fuks G."/>
            <person name="Kavchok S."/>
            <person name="Keizer G."/>
            <person name="Linton E."/>
            <person name="Llaca V."/>
            <person name="Song R."/>
            <person name="Tanyolac B."/>
            <person name="Young S."/>
            <person name="Ho-Il K."/>
            <person name="Hahn J.H."/>
            <person name="Sangsakoo G."/>
            <person name="Vanavichit A."/>
            <person name="de Mattos Luiz.A.T."/>
            <person name="Zimmer P.D."/>
            <person name="Malone G."/>
            <person name="Dellagostin O."/>
            <person name="de Oliveira A.C."/>
            <person name="Bevan M."/>
            <person name="Bancroft I."/>
            <person name="Minx P."/>
            <person name="Cordum H."/>
            <person name="Wilson R."/>
            <person name="Cheng Z."/>
            <person name="Jin W."/>
            <person name="Jiang J."/>
            <person name="Leong S.A."/>
            <person name="Iwama H."/>
            <person name="Gojobori T."/>
            <person name="Itoh T."/>
            <person name="Niimura Y."/>
            <person name="Fujii Y."/>
            <person name="Habara T."/>
            <person name="Sakai H."/>
            <person name="Sato Y."/>
            <person name="Wilson G."/>
            <person name="Kumar K."/>
            <person name="McCouch S."/>
            <person name="Juretic N."/>
            <person name="Hoen D."/>
            <person name="Wright S."/>
            <person name="Bruskiewich R."/>
            <person name="Bureau T."/>
            <person name="Miyao A."/>
            <person name="Hirochika H."/>
            <person name="Nishikawa T."/>
            <person name="Kadowaki K."/>
            <person name="Sugiura M."/>
            <person name="Burr B."/>
            <person name="Sasaki T."/>
        </authorList>
    </citation>
    <scope>NUCLEOTIDE SEQUENCE [LARGE SCALE GENOMIC DNA]</scope>
    <source>
        <strain evidence="3">cv. Nipponbare</strain>
    </source>
</reference>
<evidence type="ECO:0000313" key="2">
    <source>
        <dbReference type="EMBL" id="BAS89879.1"/>
    </source>
</evidence>
<name>A0A0P0WC17_ORYSJ</name>
<dbReference type="Proteomes" id="UP000059680">
    <property type="component" value="Chromosome 4"/>
</dbReference>
<evidence type="ECO:0000256" key="1">
    <source>
        <dbReference type="SAM" id="MobiDB-lite"/>
    </source>
</evidence>
<proteinExistence type="predicted"/>
<keyword evidence="3" id="KW-1185">Reference proteome</keyword>
<dbReference type="AlphaFoldDB" id="A0A0P0WC17"/>
<accession>A0A0P0WC17</accession>
<reference evidence="2 3" key="3">
    <citation type="journal article" date="2013" name="Rice">
        <title>Improvement of the Oryza sativa Nipponbare reference genome using next generation sequence and optical map data.</title>
        <authorList>
            <person name="Kawahara Y."/>
            <person name="de la Bastide M."/>
            <person name="Hamilton J.P."/>
            <person name="Kanamori H."/>
            <person name="McCombie W.R."/>
            <person name="Ouyang S."/>
            <person name="Schwartz D.C."/>
            <person name="Tanaka T."/>
            <person name="Wu J."/>
            <person name="Zhou S."/>
            <person name="Childs K.L."/>
            <person name="Davidson R.M."/>
            <person name="Lin H."/>
            <person name="Quesada-Ocampo L."/>
            <person name="Vaillancourt B."/>
            <person name="Sakai H."/>
            <person name="Lee S.S."/>
            <person name="Kim J."/>
            <person name="Numa H."/>
            <person name="Itoh T."/>
            <person name="Buell C.R."/>
            <person name="Matsumoto T."/>
        </authorList>
    </citation>
    <scope>NUCLEOTIDE SEQUENCE [LARGE SCALE GENOMIC DNA]</scope>
    <source>
        <strain evidence="3">cv. Nipponbare</strain>
    </source>
</reference>
<organism evidence="2 3">
    <name type="scientific">Oryza sativa subsp. japonica</name>
    <name type="common">Rice</name>
    <dbReference type="NCBI Taxonomy" id="39947"/>
    <lineage>
        <taxon>Eukaryota</taxon>
        <taxon>Viridiplantae</taxon>
        <taxon>Streptophyta</taxon>
        <taxon>Embryophyta</taxon>
        <taxon>Tracheophyta</taxon>
        <taxon>Spermatophyta</taxon>
        <taxon>Magnoliopsida</taxon>
        <taxon>Liliopsida</taxon>
        <taxon>Poales</taxon>
        <taxon>Poaceae</taxon>
        <taxon>BOP clade</taxon>
        <taxon>Oryzoideae</taxon>
        <taxon>Oryzeae</taxon>
        <taxon>Oryzinae</taxon>
        <taxon>Oryza</taxon>
        <taxon>Oryza sativa</taxon>
    </lineage>
</organism>
<feature type="compositionally biased region" description="Basic residues" evidence="1">
    <location>
        <begin position="36"/>
        <end position="47"/>
    </location>
</feature>
<gene>
    <name evidence="2" type="ordered locus">Os04g0495075</name>
    <name evidence="2" type="ORF">OSNPB_040495075</name>
</gene>
<dbReference type="PaxDb" id="39947-A0A0P0WC17"/>
<sequence>MVVGAVEHHARPVGDRREHELGALVPASAPRLVRHLQRRPRRVRVHGKGPDAPVAGVPDGERQRVPPPGHGRHLLHQRALPPGHHLHGVRAARHRVARRVHVLDDLRGRHDHPPGQRRVHVLVHRRHQDTPRRV</sequence>
<dbReference type="EMBL" id="AP014960">
    <property type="protein sequence ID" value="BAS89879.1"/>
    <property type="molecule type" value="Genomic_DNA"/>
</dbReference>
<evidence type="ECO:0000313" key="3">
    <source>
        <dbReference type="Proteomes" id="UP000059680"/>
    </source>
</evidence>
<feature type="non-terminal residue" evidence="2">
    <location>
        <position position="134"/>
    </location>
</feature>
<reference evidence="2 3" key="2">
    <citation type="journal article" date="2013" name="Plant Cell Physiol.">
        <title>Rice Annotation Project Database (RAP-DB): an integrative and interactive database for rice genomics.</title>
        <authorList>
            <person name="Sakai H."/>
            <person name="Lee S.S."/>
            <person name="Tanaka T."/>
            <person name="Numa H."/>
            <person name="Kim J."/>
            <person name="Kawahara Y."/>
            <person name="Wakimoto H."/>
            <person name="Yang C.C."/>
            <person name="Iwamoto M."/>
            <person name="Abe T."/>
            <person name="Yamada Y."/>
            <person name="Muto A."/>
            <person name="Inokuchi H."/>
            <person name="Ikemura T."/>
            <person name="Matsumoto T."/>
            <person name="Sasaki T."/>
            <person name="Itoh T."/>
        </authorList>
    </citation>
    <scope>NUCLEOTIDE SEQUENCE [LARGE SCALE GENOMIC DNA]</scope>
    <source>
        <strain evidence="3">cv. Nipponbare</strain>
    </source>
</reference>
<dbReference type="InParanoid" id="A0A0P0WC17"/>
<feature type="region of interest" description="Disordered" evidence="1">
    <location>
        <begin position="36"/>
        <end position="74"/>
    </location>
</feature>
<protein>
    <submittedName>
        <fullName evidence="2">Os04g0495075 protein</fullName>
    </submittedName>
</protein>